<dbReference type="WBParaSite" id="PSAMB.scaffold1245size33871.g11915.t1">
    <property type="protein sequence ID" value="PSAMB.scaffold1245size33871.g11915.t1"/>
    <property type="gene ID" value="PSAMB.scaffold1245size33871.g11915"/>
</dbReference>
<evidence type="ECO:0000313" key="1">
    <source>
        <dbReference type="Proteomes" id="UP000887566"/>
    </source>
</evidence>
<keyword evidence="1" id="KW-1185">Reference proteome</keyword>
<name>A0A914UTN8_9BILA</name>
<reference evidence="2" key="1">
    <citation type="submission" date="2022-11" db="UniProtKB">
        <authorList>
            <consortium name="WormBaseParasite"/>
        </authorList>
    </citation>
    <scope>IDENTIFICATION</scope>
</reference>
<dbReference type="Proteomes" id="UP000887566">
    <property type="component" value="Unplaced"/>
</dbReference>
<organism evidence="1 2">
    <name type="scientific">Plectus sambesii</name>
    <dbReference type="NCBI Taxonomy" id="2011161"/>
    <lineage>
        <taxon>Eukaryota</taxon>
        <taxon>Metazoa</taxon>
        <taxon>Ecdysozoa</taxon>
        <taxon>Nematoda</taxon>
        <taxon>Chromadorea</taxon>
        <taxon>Plectida</taxon>
        <taxon>Plectina</taxon>
        <taxon>Plectoidea</taxon>
        <taxon>Plectidae</taxon>
        <taxon>Plectus</taxon>
    </lineage>
</organism>
<dbReference type="AlphaFoldDB" id="A0A914UTN8"/>
<protein>
    <submittedName>
        <fullName evidence="2">Uncharacterized protein</fullName>
    </submittedName>
</protein>
<evidence type="ECO:0000313" key="2">
    <source>
        <dbReference type="WBParaSite" id="PSAMB.scaffold1245size33871.g11915.t1"/>
    </source>
</evidence>
<proteinExistence type="predicted"/>
<accession>A0A914UTN8</accession>
<sequence>MVGSPPVVEASYAAHLKKYVEYVEENWINCTARPIALWNHFDNDMCRTTNSAEGWHSGEGVRGIGPEDRLRESVKRTKASQLQSTSKSALQLISSFASVFNRMRERKQEAKREETKSAIEYLSQFDQESLDMGKAFMSRREAFAVNINDDPLKAAKVMKKILSSEDAYDKAVDCYISTQPGGMFGLATREKANEIMAIEAAQRRTEHSAFRRHDSRRSLREKKNKWITIEDDRDIARQLAQMEADRNETDSRLNHHRQST</sequence>